<name>A0A7X0RPI3_9BACL</name>
<feature type="transmembrane region" description="Helical" evidence="7">
    <location>
        <begin position="111"/>
        <end position="130"/>
    </location>
</feature>
<dbReference type="EMBL" id="JACJVP010000006">
    <property type="protein sequence ID" value="MBB6670035.1"/>
    <property type="molecule type" value="Genomic_DNA"/>
</dbReference>
<evidence type="ECO:0000256" key="2">
    <source>
        <dbReference type="ARBA" id="ARBA00022448"/>
    </source>
</evidence>
<dbReference type="RefSeq" id="WP_185141475.1">
    <property type="nucleotide sequence ID" value="NZ_JACJVP010000006.1"/>
</dbReference>
<evidence type="ECO:0000256" key="7">
    <source>
        <dbReference type="RuleBase" id="RU363032"/>
    </source>
</evidence>
<reference evidence="9 10" key="1">
    <citation type="submission" date="2020-08" db="EMBL/GenBank/DDBJ databases">
        <title>Cohnella phylogeny.</title>
        <authorList>
            <person name="Dunlap C."/>
        </authorList>
    </citation>
    <scope>NUCLEOTIDE SEQUENCE [LARGE SCALE GENOMIC DNA]</scope>
    <source>
        <strain evidence="9 10">DSM 28246</strain>
    </source>
</reference>
<keyword evidence="6 7" id="KW-0472">Membrane</keyword>
<keyword evidence="5 7" id="KW-1133">Transmembrane helix</keyword>
<sequence length="291" mass="32530">MHGRLNRMQPFDIFNYAGLAIISLLCLLPIWHIAMVSLSGEGPASKFAVGLWPVEFTADAYGTILRMGKFWSAFGMSTLRVAAGGLLNLILTIMMAYPLSKESAYFRGRNVYIWFLVFTMLFSGGLIPMYMMINELNLINTIWALVLPGAVPVFNVILMVNFMRQLPKELEEAALVDGASQLRIMTSIFVPLSMPVIATVTLFSVVGHWNAWFDGLIYMNDTSKYPLQTYLHVVLASRNLINADQQTVMASLTNRTSISAQIILASLPILVVYPFLQRYFIHGIVMGSVKE</sequence>
<protein>
    <submittedName>
        <fullName evidence="9">Carbohydrate ABC transporter permease</fullName>
    </submittedName>
</protein>
<dbReference type="Gene3D" id="1.10.3720.10">
    <property type="entry name" value="MetI-like"/>
    <property type="match status" value="1"/>
</dbReference>
<dbReference type="Proteomes" id="UP000547209">
    <property type="component" value="Unassembled WGS sequence"/>
</dbReference>
<keyword evidence="10" id="KW-1185">Reference proteome</keyword>
<evidence type="ECO:0000259" key="8">
    <source>
        <dbReference type="PROSITE" id="PS50928"/>
    </source>
</evidence>
<keyword evidence="2 7" id="KW-0813">Transport</keyword>
<dbReference type="GO" id="GO:0055085">
    <property type="term" value="P:transmembrane transport"/>
    <property type="evidence" value="ECO:0007669"/>
    <property type="project" value="InterPro"/>
</dbReference>
<dbReference type="InterPro" id="IPR000515">
    <property type="entry name" value="MetI-like"/>
</dbReference>
<feature type="transmembrane region" description="Helical" evidence="7">
    <location>
        <begin position="142"/>
        <end position="163"/>
    </location>
</feature>
<feature type="transmembrane region" description="Helical" evidence="7">
    <location>
        <begin position="184"/>
        <end position="209"/>
    </location>
</feature>
<evidence type="ECO:0000256" key="5">
    <source>
        <dbReference type="ARBA" id="ARBA00022989"/>
    </source>
</evidence>
<evidence type="ECO:0000256" key="6">
    <source>
        <dbReference type="ARBA" id="ARBA00023136"/>
    </source>
</evidence>
<feature type="transmembrane region" description="Helical" evidence="7">
    <location>
        <begin position="258"/>
        <end position="276"/>
    </location>
</feature>
<evidence type="ECO:0000256" key="1">
    <source>
        <dbReference type="ARBA" id="ARBA00004651"/>
    </source>
</evidence>
<comment type="subcellular location">
    <subcellularLocation>
        <location evidence="1 7">Cell membrane</location>
        <topology evidence="1 7">Multi-pass membrane protein</topology>
    </subcellularLocation>
</comment>
<comment type="caution">
    <text evidence="9">The sequence shown here is derived from an EMBL/GenBank/DDBJ whole genome shotgun (WGS) entry which is preliminary data.</text>
</comment>
<dbReference type="AlphaFoldDB" id="A0A7X0RPI3"/>
<evidence type="ECO:0000256" key="3">
    <source>
        <dbReference type="ARBA" id="ARBA00022475"/>
    </source>
</evidence>
<dbReference type="Pfam" id="PF00528">
    <property type="entry name" value="BPD_transp_1"/>
    <property type="match status" value="1"/>
</dbReference>
<dbReference type="PANTHER" id="PTHR43744:SF9">
    <property type="entry name" value="POLYGALACTURONAN_RHAMNOGALACTURONAN TRANSPORT SYSTEM PERMEASE PROTEIN YTCP"/>
    <property type="match status" value="1"/>
</dbReference>
<dbReference type="SUPFAM" id="SSF161098">
    <property type="entry name" value="MetI-like"/>
    <property type="match status" value="1"/>
</dbReference>
<organism evidence="9 10">
    <name type="scientific">Cohnella nanjingensis</name>
    <dbReference type="NCBI Taxonomy" id="1387779"/>
    <lineage>
        <taxon>Bacteria</taxon>
        <taxon>Bacillati</taxon>
        <taxon>Bacillota</taxon>
        <taxon>Bacilli</taxon>
        <taxon>Bacillales</taxon>
        <taxon>Paenibacillaceae</taxon>
        <taxon>Cohnella</taxon>
    </lineage>
</organism>
<feature type="transmembrane region" description="Helical" evidence="7">
    <location>
        <begin position="12"/>
        <end position="34"/>
    </location>
</feature>
<dbReference type="PANTHER" id="PTHR43744">
    <property type="entry name" value="ABC TRANSPORTER PERMEASE PROTEIN MG189-RELATED-RELATED"/>
    <property type="match status" value="1"/>
</dbReference>
<evidence type="ECO:0000256" key="4">
    <source>
        <dbReference type="ARBA" id="ARBA00022692"/>
    </source>
</evidence>
<comment type="similarity">
    <text evidence="7">Belongs to the binding-protein-dependent transport system permease family.</text>
</comment>
<evidence type="ECO:0000313" key="9">
    <source>
        <dbReference type="EMBL" id="MBB6670035.1"/>
    </source>
</evidence>
<dbReference type="InterPro" id="IPR035906">
    <property type="entry name" value="MetI-like_sf"/>
</dbReference>
<keyword evidence="4 7" id="KW-0812">Transmembrane</keyword>
<feature type="domain" description="ABC transmembrane type-1" evidence="8">
    <location>
        <begin position="74"/>
        <end position="273"/>
    </location>
</feature>
<gene>
    <name evidence="9" type="ORF">H7C19_04960</name>
</gene>
<dbReference type="CDD" id="cd06261">
    <property type="entry name" value="TM_PBP2"/>
    <property type="match status" value="1"/>
</dbReference>
<dbReference type="PROSITE" id="PS50928">
    <property type="entry name" value="ABC_TM1"/>
    <property type="match status" value="1"/>
</dbReference>
<keyword evidence="3" id="KW-1003">Cell membrane</keyword>
<feature type="transmembrane region" description="Helical" evidence="7">
    <location>
        <begin position="79"/>
        <end position="99"/>
    </location>
</feature>
<proteinExistence type="inferred from homology"/>
<evidence type="ECO:0000313" key="10">
    <source>
        <dbReference type="Proteomes" id="UP000547209"/>
    </source>
</evidence>
<dbReference type="GO" id="GO:0005886">
    <property type="term" value="C:plasma membrane"/>
    <property type="evidence" value="ECO:0007669"/>
    <property type="project" value="UniProtKB-SubCell"/>
</dbReference>
<accession>A0A7X0RPI3</accession>